<evidence type="ECO:0000256" key="1">
    <source>
        <dbReference type="SAM" id="MobiDB-lite"/>
    </source>
</evidence>
<proteinExistence type="predicted"/>
<reference evidence="2 3" key="1">
    <citation type="journal article" date="2017" name="Nature">
        <title>The Apostasia genome and the evolution of orchids.</title>
        <authorList>
            <person name="Zhang G.Q."/>
            <person name="Liu K.W."/>
            <person name="Li Z."/>
            <person name="Lohaus R."/>
            <person name="Hsiao Y.Y."/>
            <person name="Niu S.C."/>
            <person name="Wang J.Y."/>
            <person name="Lin Y.C."/>
            <person name="Xu Q."/>
            <person name="Chen L.J."/>
            <person name="Yoshida K."/>
            <person name="Fujiwara S."/>
            <person name="Wang Z.W."/>
            <person name="Zhang Y.Q."/>
            <person name="Mitsuda N."/>
            <person name="Wang M."/>
            <person name="Liu G.H."/>
            <person name="Pecoraro L."/>
            <person name="Huang H.X."/>
            <person name="Xiao X.J."/>
            <person name="Lin M."/>
            <person name="Wu X.Y."/>
            <person name="Wu W.L."/>
            <person name="Chen Y.Y."/>
            <person name="Chang S.B."/>
            <person name="Sakamoto S."/>
            <person name="Ohme-Takagi M."/>
            <person name="Yagi M."/>
            <person name="Zeng S.J."/>
            <person name="Shen C.Y."/>
            <person name="Yeh C.M."/>
            <person name="Luo Y.B."/>
            <person name="Tsai W.C."/>
            <person name="Van de Peer Y."/>
            <person name="Liu Z.J."/>
        </authorList>
    </citation>
    <scope>NUCLEOTIDE SEQUENCE [LARGE SCALE GENOMIC DNA]</scope>
    <source>
        <strain evidence="3">cv. Shenzhen</strain>
        <tissue evidence="2">Stem</tissue>
    </source>
</reference>
<dbReference type="AlphaFoldDB" id="A0A2I0AJY8"/>
<sequence>MQHVPLIVVKRIDARARLPHGAEELINICGVSDGSPVVPRRAGVVMAMFSGVAGSLQEEIPETGGPAKLDQAGVRRPSIREEAPKKPRIRLSSTGEGARAASRSFQGDT</sequence>
<protein>
    <submittedName>
        <fullName evidence="2">Uncharacterized protein</fullName>
    </submittedName>
</protein>
<dbReference type="Proteomes" id="UP000236161">
    <property type="component" value="Unassembled WGS sequence"/>
</dbReference>
<keyword evidence="3" id="KW-1185">Reference proteome</keyword>
<dbReference type="EMBL" id="KZ451978">
    <property type="protein sequence ID" value="PKA55776.1"/>
    <property type="molecule type" value="Genomic_DNA"/>
</dbReference>
<accession>A0A2I0AJY8</accession>
<gene>
    <name evidence="2" type="ORF">AXF42_Ash012068</name>
</gene>
<feature type="region of interest" description="Disordered" evidence="1">
    <location>
        <begin position="59"/>
        <end position="109"/>
    </location>
</feature>
<evidence type="ECO:0000313" key="2">
    <source>
        <dbReference type="EMBL" id="PKA55776.1"/>
    </source>
</evidence>
<organism evidence="2 3">
    <name type="scientific">Apostasia shenzhenica</name>
    <dbReference type="NCBI Taxonomy" id="1088818"/>
    <lineage>
        <taxon>Eukaryota</taxon>
        <taxon>Viridiplantae</taxon>
        <taxon>Streptophyta</taxon>
        <taxon>Embryophyta</taxon>
        <taxon>Tracheophyta</taxon>
        <taxon>Spermatophyta</taxon>
        <taxon>Magnoliopsida</taxon>
        <taxon>Liliopsida</taxon>
        <taxon>Asparagales</taxon>
        <taxon>Orchidaceae</taxon>
        <taxon>Apostasioideae</taxon>
        <taxon>Apostasia</taxon>
    </lineage>
</organism>
<evidence type="ECO:0000313" key="3">
    <source>
        <dbReference type="Proteomes" id="UP000236161"/>
    </source>
</evidence>
<name>A0A2I0AJY8_9ASPA</name>